<gene>
    <name evidence="3" type="ORF">AA0535_1685</name>
</gene>
<dbReference type="InterPro" id="IPR024459">
    <property type="entry name" value="Acb1-like_N"/>
</dbReference>
<dbReference type="Pfam" id="PF06381">
    <property type="entry name" value="Phage_portal_3"/>
    <property type="match status" value="1"/>
</dbReference>
<organism evidence="3 4">
    <name type="scientific">Asaia krungthepensis NRIC 0535</name>
    <dbReference type="NCBI Taxonomy" id="1307925"/>
    <lineage>
        <taxon>Bacteria</taxon>
        <taxon>Pseudomonadati</taxon>
        <taxon>Pseudomonadota</taxon>
        <taxon>Alphaproteobacteria</taxon>
        <taxon>Acetobacterales</taxon>
        <taxon>Acetobacteraceae</taxon>
        <taxon>Asaia</taxon>
    </lineage>
</organism>
<evidence type="ECO:0000313" key="4">
    <source>
        <dbReference type="Proteomes" id="UP001062776"/>
    </source>
</evidence>
<evidence type="ECO:0000259" key="2">
    <source>
        <dbReference type="Pfam" id="PF06381"/>
    </source>
</evidence>
<comment type="caution">
    <text evidence="3">The sequence shown here is derived from an EMBL/GenBank/DDBJ whole genome shotgun (WGS) entry which is preliminary data.</text>
</comment>
<name>A0ABQ0Q328_9PROT</name>
<sequence>MAAWFTRKAAPPAVRVEPRPAERKEPRISFAGFAQEAHLAELARVEAAAQSFQPYQPPAGVRGADIAMDDAMSLPAGFGAWVGENIGIIEGYIADGLSFQGYPYLAQMMQRAEFRKPVDVLVKECTREWIRFRSEKQTATPGDDKAAAKRISEIETAFKSFSIREVIREQIRHGLGYGIGHVWADVGDLGYGATDQEKPLRVNKTGMAKGALRRFANVEPIWTTPANYNADTPLRDDFYKPSVWWVQGSRVHSSRMKSMVPFPVSQMLAPAFNFGGLSLTQQLKTYVHNFLRLRNSVSSIAANFSKLVLLTDMFGNMATPQHADYGDINPGSLTGRANLLQSISDGQDTIVADKEKEDAKILATPLGGLNELLAQAMEAMASIPGIPLVKLFGIQPTGLNASSDGEIRVFYDEIAAWQADQIEPTLRWMFNLVQIHLWGDIDPDIDYEFVHLWQMDEKQAAEVEKLKADTDAVNIVSGKISPDEAREREATDDTSIYRNVNLTGPAPEKPDDDLDDGSMSGLLSKAEGEE</sequence>
<feature type="compositionally biased region" description="Polar residues" evidence="1">
    <location>
        <begin position="493"/>
        <end position="502"/>
    </location>
</feature>
<feature type="region of interest" description="Disordered" evidence="1">
    <location>
        <begin position="479"/>
        <end position="530"/>
    </location>
</feature>
<proteinExistence type="predicted"/>
<feature type="domain" description="Anti-CBASS protein Acb1-like N-terminal" evidence="2">
    <location>
        <begin position="103"/>
        <end position="472"/>
    </location>
</feature>
<protein>
    <recommendedName>
        <fullName evidence="2">Anti-CBASS protein Acb1-like N-terminal domain-containing protein</fullName>
    </recommendedName>
</protein>
<keyword evidence="4" id="KW-1185">Reference proteome</keyword>
<dbReference type="EMBL" id="BAPV01000012">
    <property type="protein sequence ID" value="GBQ89003.1"/>
    <property type="molecule type" value="Genomic_DNA"/>
</dbReference>
<evidence type="ECO:0000256" key="1">
    <source>
        <dbReference type="SAM" id="MobiDB-lite"/>
    </source>
</evidence>
<evidence type="ECO:0000313" key="3">
    <source>
        <dbReference type="EMBL" id="GBQ89003.1"/>
    </source>
</evidence>
<dbReference type="Proteomes" id="UP001062776">
    <property type="component" value="Unassembled WGS sequence"/>
</dbReference>
<feature type="compositionally biased region" description="Basic and acidic residues" evidence="1">
    <location>
        <begin position="481"/>
        <end position="491"/>
    </location>
</feature>
<reference evidence="3" key="1">
    <citation type="submission" date="2013-04" db="EMBL/GenBank/DDBJ databases">
        <title>The genome sequencing project of 58 acetic acid bacteria.</title>
        <authorList>
            <person name="Okamoto-Kainuma A."/>
            <person name="Ishikawa M."/>
            <person name="Umino S."/>
            <person name="Koizumi Y."/>
            <person name="Shiwa Y."/>
            <person name="Yoshikawa H."/>
            <person name="Matsutani M."/>
            <person name="Matsushita K."/>
        </authorList>
    </citation>
    <scope>NUCLEOTIDE SEQUENCE</scope>
    <source>
        <strain evidence="3">NRIC 0535</strain>
    </source>
</reference>
<accession>A0ABQ0Q328</accession>